<dbReference type="NCBIfam" id="TIGR02532">
    <property type="entry name" value="IV_pilin_GFxxxE"/>
    <property type="match status" value="1"/>
</dbReference>
<name>A0A6J7D862_9ZZZZ</name>
<proteinExistence type="predicted"/>
<organism evidence="2">
    <name type="scientific">freshwater metagenome</name>
    <dbReference type="NCBI Taxonomy" id="449393"/>
    <lineage>
        <taxon>unclassified sequences</taxon>
        <taxon>metagenomes</taxon>
        <taxon>ecological metagenomes</taxon>
    </lineage>
</organism>
<keyword evidence="1" id="KW-0812">Transmembrane</keyword>
<dbReference type="AlphaFoldDB" id="A0A6J7D862"/>
<accession>A0A6J7D862</accession>
<dbReference type="InterPro" id="IPR012902">
    <property type="entry name" value="N_methyl_site"/>
</dbReference>
<evidence type="ECO:0000313" key="2">
    <source>
        <dbReference type="EMBL" id="CAB4866726.1"/>
    </source>
</evidence>
<feature type="transmembrane region" description="Helical" evidence="1">
    <location>
        <begin position="39"/>
        <end position="61"/>
    </location>
</feature>
<protein>
    <submittedName>
        <fullName evidence="2">Unannotated protein</fullName>
    </submittedName>
</protein>
<evidence type="ECO:0000256" key="1">
    <source>
        <dbReference type="SAM" id="Phobius"/>
    </source>
</evidence>
<keyword evidence="1" id="KW-1133">Transmembrane helix</keyword>
<sequence>MDIAVGSRSRGPLPAGRCNGSVARPECRRADRGVTFVELLVALTLLGVAGAGILGALVASVRGSALNTSQSSAVVWLQSGIDYLHAAPFTACTVGSEAQVGAVYQATLQDSGAPRSQRGWPQSNITVVQPVLFWNGASFTATCVPGAALQQITVRVVSGSNSYSKSITLVKSNA</sequence>
<dbReference type="EMBL" id="CAFBLP010000010">
    <property type="protein sequence ID" value="CAB4866726.1"/>
    <property type="molecule type" value="Genomic_DNA"/>
</dbReference>
<gene>
    <name evidence="2" type="ORF">UFOPK3376_00579</name>
</gene>
<dbReference type="Pfam" id="PF07963">
    <property type="entry name" value="N_methyl"/>
    <property type="match status" value="1"/>
</dbReference>
<reference evidence="2" key="1">
    <citation type="submission" date="2020-05" db="EMBL/GenBank/DDBJ databases">
        <authorList>
            <person name="Chiriac C."/>
            <person name="Salcher M."/>
            <person name="Ghai R."/>
            <person name="Kavagutti S V."/>
        </authorList>
    </citation>
    <scope>NUCLEOTIDE SEQUENCE</scope>
</reference>
<keyword evidence="1" id="KW-0472">Membrane</keyword>